<dbReference type="Proteomes" id="UP000510686">
    <property type="component" value="Chromosome 5"/>
</dbReference>
<accession>A0A7D5YUD1</accession>
<dbReference type="EMBL" id="CP058936">
    <property type="protein sequence ID" value="QLI72220.1"/>
    <property type="molecule type" value="Genomic_DNA"/>
</dbReference>
<organism evidence="2 3">
    <name type="scientific">Metarhizium brunneum</name>
    <dbReference type="NCBI Taxonomy" id="500148"/>
    <lineage>
        <taxon>Eukaryota</taxon>
        <taxon>Fungi</taxon>
        <taxon>Dikarya</taxon>
        <taxon>Ascomycota</taxon>
        <taxon>Pezizomycotina</taxon>
        <taxon>Sordariomycetes</taxon>
        <taxon>Hypocreomycetidae</taxon>
        <taxon>Hypocreales</taxon>
        <taxon>Clavicipitaceae</taxon>
        <taxon>Metarhizium</taxon>
    </lineage>
</organism>
<sequence length="123" mass="13414">MRFTSLTVLLVSLVASIHAGVAPREADGVLESREGDGVAHAIIKTYKDKSCKELTEEYVMEIPRIMRHAVRLDTKGIIAITPCDVEVETTKGKLSIKARDTTCHPIEEGSEAEFVVVDCSGKT</sequence>
<dbReference type="AlphaFoldDB" id="A0A7D5YUD1"/>
<evidence type="ECO:0000313" key="2">
    <source>
        <dbReference type="EMBL" id="QLI72220.1"/>
    </source>
</evidence>
<evidence type="ECO:0000313" key="3">
    <source>
        <dbReference type="Proteomes" id="UP000510686"/>
    </source>
</evidence>
<name>A0A7D5YUD1_9HYPO</name>
<feature type="chain" id="PRO_5028913575" evidence="1">
    <location>
        <begin position="20"/>
        <end position="123"/>
    </location>
</feature>
<keyword evidence="1" id="KW-0732">Signal</keyword>
<dbReference type="GeneID" id="26243737"/>
<evidence type="ECO:0000256" key="1">
    <source>
        <dbReference type="SAM" id="SignalP"/>
    </source>
</evidence>
<protein>
    <submittedName>
        <fullName evidence="2">Uncharacterized protein</fullName>
    </submittedName>
</protein>
<dbReference type="KEGG" id="mbrn:26243737"/>
<gene>
    <name evidence="2" type="ORF">G6M90_00g083390</name>
</gene>
<keyword evidence="3" id="KW-1185">Reference proteome</keyword>
<feature type="signal peptide" evidence="1">
    <location>
        <begin position="1"/>
        <end position="19"/>
    </location>
</feature>
<dbReference type="RefSeq" id="XP_014543560.1">
    <property type="nucleotide sequence ID" value="XM_014688074.1"/>
</dbReference>
<reference evidence="2 3" key="1">
    <citation type="submission" date="2020-07" db="EMBL/GenBank/DDBJ databases">
        <title>Telomere length de novo assembly of all 7 chromosomes of the fungus, Metarhizium brunneum, using a novel assembly pipeline.</title>
        <authorList>
            <person name="Saud z."/>
            <person name="Kortsinoglou A."/>
            <person name="Kouvelis V.N."/>
            <person name="Butt T.M."/>
        </authorList>
    </citation>
    <scope>NUCLEOTIDE SEQUENCE [LARGE SCALE GENOMIC DNA]</scope>
    <source>
        <strain evidence="2 3">4556</strain>
    </source>
</reference>
<proteinExistence type="predicted"/>